<keyword evidence="2" id="KW-1185">Reference proteome</keyword>
<gene>
    <name evidence="1" type="ORF">WN55_07184</name>
</gene>
<accession>A0A154P4F5</accession>
<sequence length="72" mass="7933">MSNDVVGQNQHSRTSDSVCDRVSIESFEGKACSVEKCSLTGFCCCVVLSATIKSCTTFFTAFQKLIEKRQNK</sequence>
<dbReference type="Proteomes" id="UP000076502">
    <property type="component" value="Unassembled WGS sequence"/>
</dbReference>
<dbReference type="EMBL" id="KQ434804">
    <property type="protein sequence ID" value="KZC06098.1"/>
    <property type="molecule type" value="Genomic_DNA"/>
</dbReference>
<dbReference type="AlphaFoldDB" id="A0A154P4F5"/>
<proteinExistence type="predicted"/>
<reference evidence="1 2" key="1">
    <citation type="submission" date="2015-07" db="EMBL/GenBank/DDBJ databases">
        <title>The genome of Dufourea novaeangliae.</title>
        <authorList>
            <person name="Pan H."/>
            <person name="Kapheim K."/>
        </authorList>
    </citation>
    <scope>NUCLEOTIDE SEQUENCE [LARGE SCALE GENOMIC DNA]</scope>
    <source>
        <strain evidence="1">0120121106</strain>
        <tissue evidence="1">Whole body</tissue>
    </source>
</reference>
<name>A0A154P4F5_DUFNO</name>
<evidence type="ECO:0000313" key="2">
    <source>
        <dbReference type="Proteomes" id="UP000076502"/>
    </source>
</evidence>
<organism evidence="1 2">
    <name type="scientific">Dufourea novaeangliae</name>
    <name type="common">Sweat bee</name>
    <dbReference type="NCBI Taxonomy" id="178035"/>
    <lineage>
        <taxon>Eukaryota</taxon>
        <taxon>Metazoa</taxon>
        <taxon>Ecdysozoa</taxon>
        <taxon>Arthropoda</taxon>
        <taxon>Hexapoda</taxon>
        <taxon>Insecta</taxon>
        <taxon>Pterygota</taxon>
        <taxon>Neoptera</taxon>
        <taxon>Endopterygota</taxon>
        <taxon>Hymenoptera</taxon>
        <taxon>Apocrita</taxon>
        <taxon>Aculeata</taxon>
        <taxon>Apoidea</taxon>
        <taxon>Anthophila</taxon>
        <taxon>Halictidae</taxon>
        <taxon>Rophitinae</taxon>
        <taxon>Dufourea</taxon>
    </lineage>
</organism>
<evidence type="ECO:0000313" key="1">
    <source>
        <dbReference type="EMBL" id="KZC06098.1"/>
    </source>
</evidence>
<protein>
    <submittedName>
        <fullName evidence="1">Uncharacterized protein</fullName>
    </submittedName>
</protein>